<name>A0A0E9NDN0_SAICN</name>
<dbReference type="Proteomes" id="UP000033140">
    <property type="component" value="Unassembled WGS sequence"/>
</dbReference>
<reference evidence="1 2" key="1">
    <citation type="journal article" date="2011" name="J. Gen. Appl. Microbiol.">
        <title>Draft genome sequencing of the enigmatic yeast Saitoella complicata.</title>
        <authorList>
            <person name="Nishida H."/>
            <person name="Hamamoto M."/>
            <person name="Sugiyama J."/>
        </authorList>
    </citation>
    <scope>NUCLEOTIDE SEQUENCE [LARGE SCALE GENOMIC DNA]</scope>
    <source>
        <strain evidence="1 2">NRRL Y-17804</strain>
    </source>
</reference>
<comment type="caution">
    <text evidence="1">The sequence shown here is derived from an EMBL/GenBank/DDBJ whole genome shotgun (WGS) entry which is preliminary data.</text>
</comment>
<proteinExistence type="predicted"/>
<reference evidence="1 2" key="2">
    <citation type="journal article" date="2014" name="J. Gen. Appl. Microbiol.">
        <title>The early diverging ascomycetous budding yeast Saitoella complicata has three histone deacetylases belonging to the Clr6, Hos2, and Rpd3 lineages.</title>
        <authorList>
            <person name="Nishida H."/>
            <person name="Matsumoto T."/>
            <person name="Kondo S."/>
            <person name="Hamamoto M."/>
            <person name="Yoshikawa H."/>
        </authorList>
    </citation>
    <scope>NUCLEOTIDE SEQUENCE [LARGE SCALE GENOMIC DNA]</scope>
    <source>
        <strain evidence="1 2">NRRL Y-17804</strain>
    </source>
</reference>
<evidence type="ECO:0000313" key="1">
    <source>
        <dbReference type="EMBL" id="GAO47903.1"/>
    </source>
</evidence>
<keyword evidence="2" id="KW-1185">Reference proteome</keyword>
<accession>A0A0E9NDN0</accession>
<gene>
    <name evidence="1" type="ORF">G7K_2099-t1</name>
</gene>
<organism evidence="1 2">
    <name type="scientific">Saitoella complicata (strain BCRC 22490 / CBS 7301 / JCM 7358 / NBRC 10748 / NRRL Y-17804)</name>
    <dbReference type="NCBI Taxonomy" id="698492"/>
    <lineage>
        <taxon>Eukaryota</taxon>
        <taxon>Fungi</taxon>
        <taxon>Dikarya</taxon>
        <taxon>Ascomycota</taxon>
        <taxon>Taphrinomycotina</taxon>
        <taxon>Taphrinomycotina incertae sedis</taxon>
        <taxon>Saitoella</taxon>
    </lineage>
</organism>
<dbReference type="EMBL" id="BACD03000011">
    <property type="protein sequence ID" value="GAO47903.1"/>
    <property type="molecule type" value="Genomic_DNA"/>
</dbReference>
<evidence type="ECO:0000313" key="2">
    <source>
        <dbReference type="Proteomes" id="UP000033140"/>
    </source>
</evidence>
<protein>
    <submittedName>
        <fullName evidence="1">Uncharacterized protein</fullName>
    </submittedName>
</protein>
<reference evidence="1 2" key="3">
    <citation type="journal article" date="2015" name="Genome Announc.">
        <title>Draft Genome Sequence of the Archiascomycetous Yeast Saitoella complicata.</title>
        <authorList>
            <person name="Yamauchi K."/>
            <person name="Kondo S."/>
            <person name="Hamamoto M."/>
            <person name="Takahashi Y."/>
            <person name="Ogura Y."/>
            <person name="Hayashi T."/>
            <person name="Nishida H."/>
        </authorList>
    </citation>
    <scope>NUCLEOTIDE SEQUENCE [LARGE SCALE GENOMIC DNA]</scope>
    <source>
        <strain evidence="1 2">NRRL Y-17804</strain>
    </source>
</reference>
<sequence>MQNNTQGTSSRTITVLPDDSVIAACGVSCRFWASSKVTLSKTNGICVINTLLHRSTLARLKTPLYVIPTQPPS</sequence>
<dbReference type="AlphaFoldDB" id="A0A0E9NDN0"/>